<comment type="similarity">
    <text evidence="1 2">Belongs to the phD/YefM antitoxin family.</text>
</comment>
<organism evidence="4 5">
    <name type="scientific">Nocardioides humi</name>
    <dbReference type="NCBI Taxonomy" id="449461"/>
    <lineage>
        <taxon>Bacteria</taxon>
        <taxon>Bacillati</taxon>
        <taxon>Actinomycetota</taxon>
        <taxon>Actinomycetes</taxon>
        <taxon>Propionibacteriales</taxon>
        <taxon>Nocardioidaceae</taxon>
        <taxon>Nocardioides</taxon>
    </lineage>
</organism>
<dbReference type="RefSeq" id="WP_181410812.1">
    <property type="nucleotide sequence ID" value="NZ_BAAAOR010000023.1"/>
</dbReference>
<evidence type="ECO:0000256" key="3">
    <source>
        <dbReference type="SAM" id="MobiDB-lite"/>
    </source>
</evidence>
<proteinExistence type="inferred from homology"/>
<evidence type="ECO:0000313" key="5">
    <source>
        <dbReference type="Proteomes" id="UP001500842"/>
    </source>
</evidence>
<dbReference type="Pfam" id="PF02604">
    <property type="entry name" value="PhdYeFM_antitox"/>
    <property type="match status" value="1"/>
</dbReference>
<gene>
    <name evidence="4" type="ORF">GCM10009788_26820</name>
</gene>
<keyword evidence="5" id="KW-1185">Reference proteome</keyword>
<reference evidence="4 5" key="1">
    <citation type="journal article" date="2019" name="Int. J. Syst. Evol. Microbiol.">
        <title>The Global Catalogue of Microorganisms (GCM) 10K type strain sequencing project: providing services to taxonomists for standard genome sequencing and annotation.</title>
        <authorList>
            <consortium name="The Broad Institute Genomics Platform"/>
            <consortium name="The Broad Institute Genome Sequencing Center for Infectious Disease"/>
            <person name="Wu L."/>
            <person name="Ma J."/>
        </authorList>
    </citation>
    <scope>NUCLEOTIDE SEQUENCE [LARGE SCALE GENOMIC DNA]</scope>
    <source>
        <strain evidence="4 5">JCM 14942</strain>
    </source>
</reference>
<dbReference type="SUPFAM" id="SSF143120">
    <property type="entry name" value="YefM-like"/>
    <property type="match status" value="1"/>
</dbReference>
<comment type="function">
    <text evidence="2">Antitoxin component of a type II toxin-antitoxin (TA) system.</text>
</comment>
<dbReference type="Proteomes" id="UP001500842">
    <property type="component" value="Unassembled WGS sequence"/>
</dbReference>
<dbReference type="InterPro" id="IPR006442">
    <property type="entry name" value="Antitoxin_Phd/YefM"/>
</dbReference>
<dbReference type="Gene3D" id="3.40.1620.10">
    <property type="entry name" value="YefM-like domain"/>
    <property type="match status" value="1"/>
</dbReference>
<sequence length="86" mass="9807">MERIPHRELRNNSAEILRRVAAGESFEITNHGEVVAVLNPAARQKFRLKVAKPATRPPRFSLDELKPAPGGRPMQEILDELREDRL</sequence>
<evidence type="ECO:0000313" key="4">
    <source>
        <dbReference type="EMBL" id="GAA1521608.1"/>
    </source>
</evidence>
<dbReference type="InterPro" id="IPR036165">
    <property type="entry name" value="YefM-like_sf"/>
</dbReference>
<dbReference type="EMBL" id="BAAAOR010000023">
    <property type="protein sequence ID" value="GAA1521608.1"/>
    <property type="molecule type" value="Genomic_DNA"/>
</dbReference>
<dbReference type="NCBIfam" id="TIGR01552">
    <property type="entry name" value="phd_fam"/>
    <property type="match status" value="1"/>
</dbReference>
<protein>
    <recommendedName>
        <fullName evidence="2">Antitoxin</fullName>
    </recommendedName>
</protein>
<feature type="region of interest" description="Disordered" evidence="3">
    <location>
        <begin position="57"/>
        <end position="86"/>
    </location>
</feature>
<evidence type="ECO:0000256" key="1">
    <source>
        <dbReference type="ARBA" id="ARBA00009981"/>
    </source>
</evidence>
<evidence type="ECO:0000256" key="2">
    <source>
        <dbReference type="RuleBase" id="RU362080"/>
    </source>
</evidence>
<accession>A0ABN2AL37</accession>
<comment type="caution">
    <text evidence="4">The sequence shown here is derived from an EMBL/GenBank/DDBJ whole genome shotgun (WGS) entry which is preliminary data.</text>
</comment>
<name>A0ABN2AL37_9ACTN</name>